<protein>
    <submittedName>
        <fullName evidence="4">DNA-binding transcriptional regulator, AcrR family</fullName>
    </submittedName>
</protein>
<dbReference type="InterPro" id="IPR050109">
    <property type="entry name" value="HTH-type_TetR-like_transc_reg"/>
</dbReference>
<evidence type="ECO:0000256" key="3">
    <source>
        <dbReference type="ARBA" id="ARBA00023163"/>
    </source>
</evidence>
<dbReference type="Pfam" id="PF16859">
    <property type="entry name" value="TetR_C_11"/>
    <property type="match status" value="1"/>
</dbReference>
<accession>A0A1G8L0H9</accession>
<dbReference type="InterPro" id="IPR009057">
    <property type="entry name" value="Homeodomain-like_sf"/>
</dbReference>
<evidence type="ECO:0000313" key="5">
    <source>
        <dbReference type="Proteomes" id="UP000183263"/>
    </source>
</evidence>
<dbReference type="InterPro" id="IPR023772">
    <property type="entry name" value="DNA-bd_HTH_TetR-type_CS"/>
</dbReference>
<dbReference type="GO" id="GO:0003700">
    <property type="term" value="F:DNA-binding transcription factor activity"/>
    <property type="evidence" value="ECO:0007669"/>
    <property type="project" value="TreeGrafter"/>
</dbReference>
<keyword evidence="2 4" id="KW-0238">DNA-binding</keyword>
<dbReference type="AlphaFoldDB" id="A0A1G8L0H9"/>
<dbReference type="PROSITE" id="PS01081">
    <property type="entry name" value="HTH_TETR_1"/>
    <property type="match status" value="1"/>
</dbReference>
<keyword evidence="1" id="KW-0805">Transcription regulation</keyword>
<dbReference type="Pfam" id="PF00440">
    <property type="entry name" value="TetR_N"/>
    <property type="match status" value="1"/>
</dbReference>
<dbReference type="EMBL" id="FNDN01000008">
    <property type="protein sequence ID" value="SDI49152.1"/>
    <property type="molecule type" value="Genomic_DNA"/>
</dbReference>
<dbReference type="Proteomes" id="UP000183263">
    <property type="component" value="Unassembled WGS sequence"/>
</dbReference>
<gene>
    <name evidence="4" type="ORF">SAMN05444695_10822</name>
</gene>
<dbReference type="Gene3D" id="1.10.10.60">
    <property type="entry name" value="Homeodomain-like"/>
    <property type="match status" value="1"/>
</dbReference>
<dbReference type="GO" id="GO:0000976">
    <property type="term" value="F:transcription cis-regulatory region binding"/>
    <property type="evidence" value="ECO:0007669"/>
    <property type="project" value="TreeGrafter"/>
</dbReference>
<dbReference type="InterPro" id="IPR001647">
    <property type="entry name" value="HTH_TetR"/>
</dbReference>
<dbReference type="PROSITE" id="PS50977">
    <property type="entry name" value="HTH_TETR_2"/>
    <property type="match status" value="1"/>
</dbReference>
<organism evidence="4 5">
    <name type="scientific">Rhodococcus triatomae</name>
    <dbReference type="NCBI Taxonomy" id="300028"/>
    <lineage>
        <taxon>Bacteria</taxon>
        <taxon>Bacillati</taxon>
        <taxon>Actinomycetota</taxon>
        <taxon>Actinomycetes</taxon>
        <taxon>Mycobacteriales</taxon>
        <taxon>Nocardiaceae</taxon>
        <taxon>Rhodococcus</taxon>
    </lineage>
</organism>
<reference evidence="4 5" key="1">
    <citation type="submission" date="2016-10" db="EMBL/GenBank/DDBJ databases">
        <authorList>
            <person name="de Groot N.N."/>
        </authorList>
    </citation>
    <scope>NUCLEOTIDE SEQUENCE [LARGE SCALE GENOMIC DNA]</scope>
    <source>
        <strain evidence="4 5">DSM 44892</strain>
    </source>
</reference>
<keyword evidence="5" id="KW-1185">Reference proteome</keyword>
<proteinExistence type="predicted"/>
<keyword evidence="3" id="KW-0804">Transcription</keyword>
<evidence type="ECO:0000256" key="2">
    <source>
        <dbReference type="ARBA" id="ARBA00023125"/>
    </source>
</evidence>
<evidence type="ECO:0000256" key="1">
    <source>
        <dbReference type="ARBA" id="ARBA00023015"/>
    </source>
</evidence>
<dbReference type="PANTHER" id="PTHR30055">
    <property type="entry name" value="HTH-TYPE TRANSCRIPTIONAL REGULATOR RUTR"/>
    <property type="match status" value="1"/>
</dbReference>
<dbReference type="OrthoDB" id="4716833at2"/>
<dbReference type="InterPro" id="IPR011075">
    <property type="entry name" value="TetR_C"/>
</dbReference>
<dbReference type="PRINTS" id="PR00455">
    <property type="entry name" value="HTHTETR"/>
</dbReference>
<dbReference type="SUPFAM" id="SSF46689">
    <property type="entry name" value="Homeodomain-like"/>
    <property type="match status" value="1"/>
</dbReference>
<dbReference type="PANTHER" id="PTHR30055:SF148">
    <property type="entry name" value="TETR-FAMILY TRANSCRIPTIONAL REGULATOR"/>
    <property type="match status" value="1"/>
</dbReference>
<dbReference type="InterPro" id="IPR036271">
    <property type="entry name" value="Tet_transcr_reg_TetR-rel_C_sf"/>
</dbReference>
<dbReference type="RefSeq" id="WP_072738494.1">
    <property type="nucleotide sequence ID" value="NZ_CP048813.1"/>
</dbReference>
<sequence>MPARTPEDKRARGRPRSPGVDARISEAVLGILAARGYASLTVDAVATAASVTRATIYRRWPNKAAMVAAVLGEAVPTVAVDLTGDALRDLQALAVEYVLALSRSGFADTVFVIRAEAQHDPTLAEALTGDCFSRRSAAVEQLVELAVQAGQMSADVPAEMVRDLLLGPLMYRWLAGHRPLDRDEAWSVVEVASRALRV</sequence>
<dbReference type="SUPFAM" id="SSF48498">
    <property type="entry name" value="Tetracyclin repressor-like, C-terminal domain"/>
    <property type="match status" value="1"/>
</dbReference>
<dbReference type="Gene3D" id="1.10.357.10">
    <property type="entry name" value="Tetracycline Repressor, domain 2"/>
    <property type="match status" value="1"/>
</dbReference>
<evidence type="ECO:0000313" key="4">
    <source>
        <dbReference type="EMBL" id="SDI49152.1"/>
    </source>
</evidence>
<name>A0A1G8L0H9_9NOCA</name>